<protein>
    <recommendedName>
        <fullName evidence="2">DUF7580 domain-containing protein</fullName>
    </recommendedName>
</protein>
<dbReference type="PANTHER" id="PTHR35186">
    <property type="entry name" value="ANK_REP_REGION DOMAIN-CONTAINING PROTEIN"/>
    <property type="match status" value="1"/>
</dbReference>
<feature type="domain" description="DUF7580" evidence="2">
    <location>
        <begin position="359"/>
        <end position="548"/>
    </location>
</feature>
<dbReference type="EMBL" id="JAGPNK010000003">
    <property type="protein sequence ID" value="KAH7324394.1"/>
    <property type="molecule type" value="Genomic_DNA"/>
</dbReference>
<evidence type="ECO:0000259" key="2">
    <source>
        <dbReference type="Pfam" id="PF24476"/>
    </source>
</evidence>
<feature type="coiled-coil region" evidence="1">
    <location>
        <begin position="149"/>
        <end position="186"/>
    </location>
</feature>
<name>A0A8K0WU61_9HYPO</name>
<dbReference type="PANTHER" id="PTHR35186:SF4">
    <property type="entry name" value="PRION-INHIBITION AND PROPAGATION HELO DOMAIN-CONTAINING PROTEIN"/>
    <property type="match status" value="1"/>
</dbReference>
<dbReference type="InterPro" id="IPR056002">
    <property type="entry name" value="DUF7580"/>
</dbReference>
<evidence type="ECO:0000256" key="1">
    <source>
        <dbReference type="SAM" id="Coils"/>
    </source>
</evidence>
<evidence type="ECO:0000313" key="4">
    <source>
        <dbReference type="Proteomes" id="UP000813444"/>
    </source>
</evidence>
<evidence type="ECO:0000313" key="3">
    <source>
        <dbReference type="EMBL" id="KAH7324394.1"/>
    </source>
</evidence>
<comment type="caution">
    <text evidence="3">The sequence shown here is derived from an EMBL/GenBank/DDBJ whole genome shotgun (WGS) entry which is preliminary data.</text>
</comment>
<dbReference type="AlphaFoldDB" id="A0A8K0WU61"/>
<organism evidence="3 4">
    <name type="scientific">Stachybotrys elegans</name>
    <dbReference type="NCBI Taxonomy" id="80388"/>
    <lineage>
        <taxon>Eukaryota</taxon>
        <taxon>Fungi</taxon>
        <taxon>Dikarya</taxon>
        <taxon>Ascomycota</taxon>
        <taxon>Pezizomycotina</taxon>
        <taxon>Sordariomycetes</taxon>
        <taxon>Hypocreomycetidae</taxon>
        <taxon>Hypocreales</taxon>
        <taxon>Stachybotryaceae</taxon>
        <taxon>Stachybotrys</taxon>
    </lineage>
</organism>
<proteinExistence type="predicted"/>
<keyword evidence="4" id="KW-1185">Reference proteome</keyword>
<dbReference type="Proteomes" id="UP000813444">
    <property type="component" value="Unassembled WGS sequence"/>
</dbReference>
<gene>
    <name evidence="3" type="ORF">B0I35DRAFT_424073</name>
</gene>
<reference evidence="3" key="1">
    <citation type="journal article" date="2021" name="Nat. Commun.">
        <title>Genetic determinants of endophytism in the Arabidopsis root mycobiome.</title>
        <authorList>
            <person name="Mesny F."/>
            <person name="Miyauchi S."/>
            <person name="Thiergart T."/>
            <person name="Pickel B."/>
            <person name="Atanasova L."/>
            <person name="Karlsson M."/>
            <person name="Huettel B."/>
            <person name="Barry K.W."/>
            <person name="Haridas S."/>
            <person name="Chen C."/>
            <person name="Bauer D."/>
            <person name="Andreopoulos W."/>
            <person name="Pangilinan J."/>
            <person name="LaButti K."/>
            <person name="Riley R."/>
            <person name="Lipzen A."/>
            <person name="Clum A."/>
            <person name="Drula E."/>
            <person name="Henrissat B."/>
            <person name="Kohler A."/>
            <person name="Grigoriev I.V."/>
            <person name="Martin F.M."/>
            <person name="Hacquard S."/>
        </authorList>
    </citation>
    <scope>NUCLEOTIDE SEQUENCE</scope>
    <source>
        <strain evidence="3">MPI-CAGE-CH-0235</strain>
    </source>
</reference>
<keyword evidence="1" id="KW-0175">Coiled coil</keyword>
<sequence length="556" mass="63160">MADPLSIALGVAPLLVGAIKGIKVAKAHLKTFRRYSSELRILRKKFAKETHIFLDECHLLLQEVIDPDDVVFMIEEEENALWSNPQLDEGIKRHLGRRYDDFEGVLQEMRDQIRSLGLDLHVEFGKDSPLTKQKSSERIRDAFDVAFHKSKYESRINSIKELNQDLRRLRKTAKKIQEAKPKLRQESGKEIPKTYHTRTHQSSSFYQALGQYWSCSSMNHTRHVLGLFLCQKRDALDFFIRRQMVSGFEVINESTILGVTSTKMPVQTLLGYPTPESVDDSQPRKRLKLMTPDSGASSSDCDCSVPSSQPDAEALPAVQDVCGLLAPDRLVNPPVYYIDSLANFRHTICFDKPQYLSLTSTSQRSASLKNLISQTVNGTMSVPQQLKLALTLAQGLLQFHSTPWWRGFLNLEDFLYFDPCYGLDAVLETLHISTKIPSKDVMKDGIDASDDVSQNRALAHQAYLSFGVRNLSLYSLGVALLQVDSWQVLDMHDVVKVRKLSKHTSRLGPRYQNVVYRCLECDFGYGSDFESADLQRAFYRTVVSELETLIEVLDKK</sequence>
<accession>A0A8K0WU61</accession>
<dbReference type="Pfam" id="PF24476">
    <property type="entry name" value="DUF7580"/>
    <property type="match status" value="1"/>
</dbReference>
<dbReference type="OrthoDB" id="5331891at2759"/>